<evidence type="ECO:0000256" key="5">
    <source>
        <dbReference type="ARBA" id="ARBA00022980"/>
    </source>
</evidence>
<keyword evidence="6" id="KW-0496">Mitochondrion</keyword>
<evidence type="ECO:0000313" key="11">
    <source>
        <dbReference type="EMBL" id="CAB4013938.1"/>
    </source>
</evidence>
<dbReference type="GO" id="GO:0003735">
    <property type="term" value="F:structural constituent of ribosome"/>
    <property type="evidence" value="ECO:0007669"/>
    <property type="project" value="InterPro"/>
</dbReference>
<keyword evidence="3" id="KW-0597">Phosphoprotein</keyword>
<dbReference type="Proteomes" id="UP001152795">
    <property type="component" value="Unassembled WGS sequence"/>
</dbReference>
<evidence type="ECO:0000256" key="4">
    <source>
        <dbReference type="ARBA" id="ARBA00022946"/>
    </source>
</evidence>
<dbReference type="AlphaFoldDB" id="A0A7D9IRC4"/>
<reference evidence="11" key="1">
    <citation type="submission" date="2020-04" db="EMBL/GenBank/DDBJ databases">
        <authorList>
            <person name="Alioto T."/>
            <person name="Alioto T."/>
            <person name="Gomez Garrido J."/>
        </authorList>
    </citation>
    <scope>NUCLEOTIDE SEQUENCE</scope>
    <source>
        <strain evidence="11">A484AB</strain>
    </source>
</reference>
<evidence type="ECO:0000256" key="7">
    <source>
        <dbReference type="ARBA" id="ARBA00023274"/>
    </source>
</evidence>
<dbReference type="GO" id="GO:0032543">
    <property type="term" value="P:mitochondrial translation"/>
    <property type="evidence" value="ECO:0007669"/>
    <property type="project" value="InterPro"/>
</dbReference>
<comment type="caution">
    <text evidence="11">The sequence shown here is derived from an EMBL/GenBank/DDBJ whole genome shotgun (WGS) entry which is preliminary data.</text>
</comment>
<sequence>MAANLRHVFAHCSFSRQFSKYFLYKCIETHSRNARGRLFSMLAMRRGASLAQNTSFNTSNFVVGSRFFHVGCVRAVESSGHDDPEFVTEEFSLRSENVKDIRGMMKHIKDKTGVIMKAIDGKDGENKLKILIGGTRHEVQQAMFYLKSSVDQDSSTQRLILLQDEKVEQQYSSRKEKPIWAYYRRNFKGQKPPMKTRKKCIRGKGESQIVSGNPCPICRLYLAGEYKLDHKDVDLLSQFISPHTGEVFEASKTGVCRYQQENLVTAIQTAKDYGLLPYSIPGPRSIAKPAKRAEIPVNVRLK</sequence>
<dbReference type="PANTHER" id="PTHR13329:SF2">
    <property type="entry name" value="SMALL RIBOSOMAL SUBUNIT PROTEIN MS40"/>
    <property type="match status" value="1"/>
</dbReference>
<dbReference type="SUPFAM" id="SSF46911">
    <property type="entry name" value="Ribosomal protein S18"/>
    <property type="match status" value="1"/>
</dbReference>
<dbReference type="EMBL" id="CACRXK020008081">
    <property type="protein sequence ID" value="CAB4013938.1"/>
    <property type="molecule type" value="Genomic_DNA"/>
</dbReference>
<evidence type="ECO:0000256" key="10">
    <source>
        <dbReference type="ARBA" id="ARBA00035515"/>
    </source>
</evidence>
<dbReference type="GO" id="GO:0005840">
    <property type="term" value="C:ribosome"/>
    <property type="evidence" value="ECO:0007669"/>
    <property type="project" value="UniProtKB-KW"/>
</dbReference>
<evidence type="ECO:0000256" key="9">
    <source>
        <dbReference type="ARBA" id="ARBA00035130"/>
    </source>
</evidence>
<protein>
    <recommendedName>
        <fullName evidence="9">Small ribosomal subunit protein mS40</fullName>
    </recommendedName>
    <alternativeName>
        <fullName evidence="8">28S ribosomal protein S18-2, mitochondrial</fullName>
    </alternativeName>
    <alternativeName>
        <fullName evidence="10">28S ribosomal protein S18b, mitochondrial</fullName>
    </alternativeName>
</protein>
<organism evidence="11 12">
    <name type="scientific">Paramuricea clavata</name>
    <name type="common">Red gorgonian</name>
    <name type="synonym">Violescent sea-whip</name>
    <dbReference type="NCBI Taxonomy" id="317549"/>
    <lineage>
        <taxon>Eukaryota</taxon>
        <taxon>Metazoa</taxon>
        <taxon>Cnidaria</taxon>
        <taxon>Anthozoa</taxon>
        <taxon>Octocorallia</taxon>
        <taxon>Malacalcyonacea</taxon>
        <taxon>Plexauridae</taxon>
        <taxon>Paramuricea</taxon>
    </lineage>
</organism>
<keyword evidence="7" id="KW-0687">Ribonucleoprotein</keyword>
<dbReference type="OrthoDB" id="5959928at2759"/>
<dbReference type="InterPro" id="IPR001648">
    <property type="entry name" value="Ribosomal_bS18"/>
</dbReference>
<keyword evidence="4" id="KW-0809">Transit peptide</keyword>
<evidence type="ECO:0000256" key="2">
    <source>
        <dbReference type="ARBA" id="ARBA00006136"/>
    </source>
</evidence>
<dbReference type="InterPro" id="IPR036870">
    <property type="entry name" value="Ribosomal_bS18_sf"/>
</dbReference>
<dbReference type="InterPro" id="IPR040054">
    <property type="entry name" value="MRPS18B"/>
</dbReference>
<dbReference type="PANTHER" id="PTHR13329">
    <property type="entry name" value="MITOCHONDRIAL RIBOSOMAL PROTEIN S18B"/>
    <property type="match status" value="1"/>
</dbReference>
<dbReference type="GO" id="GO:0005739">
    <property type="term" value="C:mitochondrion"/>
    <property type="evidence" value="ECO:0007669"/>
    <property type="project" value="UniProtKB-SubCell"/>
</dbReference>
<evidence type="ECO:0000313" key="12">
    <source>
        <dbReference type="Proteomes" id="UP001152795"/>
    </source>
</evidence>
<evidence type="ECO:0000256" key="3">
    <source>
        <dbReference type="ARBA" id="ARBA00022553"/>
    </source>
</evidence>
<evidence type="ECO:0000256" key="6">
    <source>
        <dbReference type="ARBA" id="ARBA00023128"/>
    </source>
</evidence>
<keyword evidence="5" id="KW-0689">Ribosomal protein</keyword>
<evidence type="ECO:0000256" key="1">
    <source>
        <dbReference type="ARBA" id="ARBA00004173"/>
    </source>
</evidence>
<accession>A0A7D9IRC4</accession>
<keyword evidence="12" id="KW-1185">Reference proteome</keyword>
<name>A0A7D9IRC4_PARCT</name>
<comment type="subcellular location">
    <subcellularLocation>
        <location evidence="1">Mitochondrion</location>
    </subcellularLocation>
</comment>
<evidence type="ECO:0000256" key="8">
    <source>
        <dbReference type="ARBA" id="ARBA00032055"/>
    </source>
</evidence>
<comment type="similarity">
    <text evidence="2">Belongs to the bacterial ribosomal protein bS18 family. Mitochondrion-specific ribosomal protein mS40 subfamily.</text>
</comment>
<dbReference type="GO" id="GO:1990904">
    <property type="term" value="C:ribonucleoprotein complex"/>
    <property type="evidence" value="ECO:0007669"/>
    <property type="project" value="UniProtKB-KW"/>
</dbReference>
<dbReference type="Pfam" id="PF01084">
    <property type="entry name" value="Ribosomal_S18"/>
    <property type="match status" value="1"/>
</dbReference>
<dbReference type="Gene3D" id="4.10.640.10">
    <property type="entry name" value="Ribosomal protein S18"/>
    <property type="match status" value="1"/>
</dbReference>
<proteinExistence type="inferred from homology"/>
<gene>
    <name evidence="11" type="ORF">PACLA_8A063082</name>
</gene>